<comment type="caution">
    <text evidence="3">The sequence shown here is derived from an EMBL/GenBank/DDBJ whole genome shotgun (WGS) entry which is preliminary data.</text>
</comment>
<evidence type="ECO:0000313" key="3">
    <source>
        <dbReference type="EMBL" id="GAA2371598.1"/>
    </source>
</evidence>
<dbReference type="SUPFAM" id="SSF50998">
    <property type="entry name" value="Quinoprotein alcohol dehydrogenase-like"/>
    <property type="match status" value="1"/>
</dbReference>
<evidence type="ECO:0000313" key="4">
    <source>
        <dbReference type="Proteomes" id="UP001501444"/>
    </source>
</evidence>
<dbReference type="Pfam" id="PF13360">
    <property type="entry name" value="PQQ_2"/>
    <property type="match status" value="1"/>
</dbReference>
<name>A0ABP5UBA0_9ACTN</name>
<organism evidence="3 4">
    <name type="scientific">Dactylosporangium salmoneum</name>
    <dbReference type="NCBI Taxonomy" id="53361"/>
    <lineage>
        <taxon>Bacteria</taxon>
        <taxon>Bacillati</taxon>
        <taxon>Actinomycetota</taxon>
        <taxon>Actinomycetes</taxon>
        <taxon>Micromonosporales</taxon>
        <taxon>Micromonosporaceae</taxon>
        <taxon>Dactylosporangium</taxon>
    </lineage>
</organism>
<protein>
    <recommendedName>
        <fullName evidence="2">Pyrrolo-quinoline quinone repeat domain-containing protein</fullName>
    </recommendedName>
</protein>
<sequence>MDRRPALATSLLLAAALLPAADARLCAPAAPAITVRADHAKSVRIDGDVVYLLTAASAESYRLSDGARRWSVTVAGPAQLVHADAERVVLAGNSSLVGLDAATGAEVWRRTGYMSVPDGDATASGVLLASPVTQLRLAGIDIRTGDVRWTLDAPNTLLPAGDDVRIAEVGKDGTLRLRDAGSAAPVYTVRLDLPGSVSRVDVAGGRVFTSWSGHDATRGLTVSDLATGRPLWRPPDGPDGGMWWCGQTLCSMTGLDTSGLDPDTGRERWRLYGWSLLTPLDDRHLLATRNSADPDRGGLVLDTGTGRVLQTIEGWDVVGIVAWPGVLVARRDARSGGGAMVARLDAATGAATPLGRVPQWTASARCVASARYLACLHGRLSVWRLPR</sequence>
<feature type="domain" description="Pyrrolo-quinoline quinone repeat" evidence="2">
    <location>
        <begin position="44"/>
        <end position="151"/>
    </location>
</feature>
<proteinExistence type="predicted"/>
<accession>A0ABP5UBA0</accession>
<dbReference type="InterPro" id="IPR011047">
    <property type="entry name" value="Quinoprotein_ADH-like_sf"/>
</dbReference>
<reference evidence="4" key="1">
    <citation type="journal article" date="2019" name="Int. J. Syst. Evol. Microbiol.">
        <title>The Global Catalogue of Microorganisms (GCM) 10K type strain sequencing project: providing services to taxonomists for standard genome sequencing and annotation.</title>
        <authorList>
            <consortium name="The Broad Institute Genomics Platform"/>
            <consortium name="The Broad Institute Genome Sequencing Center for Infectious Disease"/>
            <person name="Wu L."/>
            <person name="Ma J."/>
        </authorList>
    </citation>
    <scope>NUCLEOTIDE SEQUENCE [LARGE SCALE GENOMIC DNA]</scope>
    <source>
        <strain evidence="4">JCM 3272</strain>
    </source>
</reference>
<dbReference type="InterPro" id="IPR015943">
    <property type="entry name" value="WD40/YVTN_repeat-like_dom_sf"/>
</dbReference>
<dbReference type="Gene3D" id="2.130.10.10">
    <property type="entry name" value="YVTN repeat-like/Quinoprotein amine dehydrogenase"/>
    <property type="match status" value="1"/>
</dbReference>
<feature type="chain" id="PRO_5047202893" description="Pyrrolo-quinoline quinone repeat domain-containing protein" evidence="1">
    <location>
        <begin position="21"/>
        <end position="387"/>
    </location>
</feature>
<keyword evidence="4" id="KW-1185">Reference proteome</keyword>
<evidence type="ECO:0000256" key="1">
    <source>
        <dbReference type="SAM" id="SignalP"/>
    </source>
</evidence>
<evidence type="ECO:0000259" key="2">
    <source>
        <dbReference type="Pfam" id="PF13360"/>
    </source>
</evidence>
<feature type="signal peptide" evidence="1">
    <location>
        <begin position="1"/>
        <end position="20"/>
    </location>
</feature>
<dbReference type="InterPro" id="IPR002372">
    <property type="entry name" value="PQQ_rpt_dom"/>
</dbReference>
<gene>
    <name evidence="3" type="ORF">GCM10010170_073250</name>
</gene>
<dbReference type="Proteomes" id="UP001501444">
    <property type="component" value="Unassembled WGS sequence"/>
</dbReference>
<dbReference type="Gene3D" id="2.40.128.630">
    <property type="match status" value="1"/>
</dbReference>
<dbReference type="EMBL" id="BAAARV010000071">
    <property type="protein sequence ID" value="GAA2371598.1"/>
    <property type="molecule type" value="Genomic_DNA"/>
</dbReference>
<keyword evidence="1" id="KW-0732">Signal</keyword>